<reference evidence="1" key="1">
    <citation type="submission" date="2018-06" db="EMBL/GenBank/DDBJ databases">
        <authorList>
            <person name="Zhirakovskaya E."/>
        </authorList>
    </citation>
    <scope>NUCLEOTIDE SEQUENCE</scope>
</reference>
<protein>
    <submittedName>
        <fullName evidence="1">Uncharacterized protein</fullName>
    </submittedName>
</protein>
<name>A0A3B1DMN9_9ZZZZ</name>
<feature type="non-terminal residue" evidence="1">
    <location>
        <position position="53"/>
    </location>
</feature>
<gene>
    <name evidence="1" type="ORF">MNBD_PLANCTO02-499</name>
</gene>
<organism evidence="1">
    <name type="scientific">hydrothermal vent metagenome</name>
    <dbReference type="NCBI Taxonomy" id="652676"/>
    <lineage>
        <taxon>unclassified sequences</taxon>
        <taxon>metagenomes</taxon>
        <taxon>ecological metagenomes</taxon>
    </lineage>
</organism>
<evidence type="ECO:0000313" key="1">
    <source>
        <dbReference type="EMBL" id="VAX36210.1"/>
    </source>
</evidence>
<dbReference type="AlphaFoldDB" id="A0A3B1DMN9"/>
<proteinExistence type="predicted"/>
<sequence length="53" mass="5790">MMNELSEAMVVTMKNAAGKMTGANRRAFEAQVVLDYLGGDARLAETVLGWSRK</sequence>
<dbReference type="EMBL" id="UOGL01000041">
    <property type="protein sequence ID" value="VAX36210.1"/>
    <property type="molecule type" value="Genomic_DNA"/>
</dbReference>
<accession>A0A3B1DMN9</accession>